<comment type="caution">
    <text evidence="1">The sequence shown here is derived from an EMBL/GenBank/DDBJ whole genome shotgun (WGS) entry which is preliminary data.</text>
</comment>
<proteinExistence type="predicted"/>
<sequence>MEDRTMKINGKCGLDFLSSDNGIRKQLIEHLPEFMESKYIQIAIENFGYILAINSNFWQEYFQLNLSDALTDNDEKKIILFMKKYIKPVMGNFDMGDWQRLNNWLKEYIDEMLQKYFNGDGEGSMYTKIKQYLSKISLNHSSELFDNQLSIIAERLLLTGAYLFGSELTKADLSLFSVLVQYFEGPLNNRDIKKYFLKESEKTLENQTYVGKGKKKIYEEDLDEIIEVKEDWHKGSTSNSNLVDAYVDWRIEIIYEFIERIKRHLGFANNQEWKSLQVEPWILNYETEKHFSKKYDGKLFVFLRHSEIYRISMKITL</sequence>
<keyword evidence="2" id="KW-1185">Reference proteome</keyword>
<organism evidence="1 2">
    <name type="scientific">Meloidogyne enterolobii</name>
    <name type="common">Root-knot nematode worm</name>
    <name type="synonym">Meloidogyne mayaguensis</name>
    <dbReference type="NCBI Taxonomy" id="390850"/>
    <lineage>
        <taxon>Eukaryota</taxon>
        <taxon>Metazoa</taxon>
        <taxon>Ecdysozoa</taxon>
        <taxon>Nematoda</taxon>
        <taxon>Chromadorea</taxon>
        <taxon>Rhabditida</taxon>
        <taxon>Tylenchina</taxon>
        <taxon>Tylenchomorpha</taxon>
        <taxon>Tylenchoidea</taxon>
        <taxon>Meloidogynidae</taxon>
        <taxon>Meloidogyninae</taxon>
        <taxon>Meloidogyne</taxon>
    </lineage>
</organism>
<name>A0ACB1AFU6_MELEN</name>
<dbReference type="EMBL" id="CAVMJV010000082">
    <property type="protein sequence ID" value="CAK5090407.1"/>
    <property type="molecule type" value="Genomic_DNA"/>
</dbReference>
<accession>A0ACB1AFU6</accession>
<dbReference type="Proteomes" id="UP001497535">
    <property type="component" value="Unassembled WGS sequence"/>
</dbReference>
<evidence type="ECO:0000313" key="2">
    <source>
        <dbReference type="Proteomes" id="UP001497535"/>
    </source>
</evidence>
<protein>
    <submittedName>
        <fullName evidence="1">Uncharacterized protein</fullName>
    </submittedName>
</protein>
<gene>
    <name evidence="1" type="ORF">MENTE1834_LOCUS38191</name>
</gene>
<reference evidence="1" key="1">
    <citation type="submission" date="2023-11" db="EMBL/GenBank/DDBJ databases">
        <authorList>
            <person name="Poullet M."/>
        </authorList>
    </citation>
    <scope>NUCLEOTIDE SEQUENCE</scope>
    <source>
        <strain evidence="1">E1834</strain>
    </source>
</reference>
<evidence type="ECO:0000313" key="1">
    <source>
        <dbReference type="EMBL" id="CAK5090407.1"/>
    </source>
</evidence>